<reference evidence="8" key="2">
    <citation type="submission" date="2024-09" db="EMBL/GenBank/DDBJ databases">
        <authorList>
            <person name="Veyrier F.J."/>
        </authorList>
    </citation>
    <scope>NUCLEOTIDE SEQUENCE</scope>
    <source>
        <strain evidence="8">17694</strain>
    </source>
</reference>
<name>A0A8T9MSE5_9NEIS</name>
<dbReference type="InterPro" id="IPR006665">
    <property type="entry name" value="OmpA-like"/>
</dbReference>
<proteinExistence type="predicted"/>
<keyword evidence="4" id="KW-0998">Cell outer membrane</keyword>
<sequence>MKHTMKPWALSLAAALALSACGTSGTYVHADGSADQLVWPNPESTAFNKDRGTFPNVANLKEIRSGMSKDQLYYLIGRPQFNEGFRVTEWNYLFHFNTPGQGTDGVTTCQYKVLFDKNKFARSFYWKAVDPVNAVCPPELPQPKPVPAPTPEQPAPHRFTLSADALFVFDKGDEANMLPKGKAELDQLAVELRRFPRIDQIRIMGHTDYLGSDYYNMMLSQQRAETVRRYLYQRGVPRGLMLAFGMGEGYPVKQCANNGNRTELIACLQPNRRVEIEVNGISASGNNGNQGITLPR</sequence>
<evidence type="ECO:0000256" key="2">
    <source>
        <dbReference type="ARBA" id="ARBA00022729"/>
    </source>
</evidence>
<dbReference type="AlphaFoldDB" id="A0A8T9MSE5"/>
<dbReference type="PANTHER" id="PTHR30329:SF21">
    <property type="entry name" value="LIPOPROTEIN YIAD-RELATED"/>
    <property type="match status" value="1"/>
</dbReference>
<accession>A0A8T9MSE5</accession>
<comment type="subcellular location">
    <subcellularLocation>
        <location evidence="1">Cell outer membrane</location>
    </subcellularLocation>
</comment>
<dbReference type="GO" id="GO:0009279">
    <property type="term" value="C:cell outer membrane"/>
    <property type="evidence" value="ECO:0007669"/>
    <property type="project" value="UniProtKB-SubCell"/>
</dbReference>
<gene>
    <name evidence="8" type="ORF">LVJ77_07135</name>
</gene>
<evidence type="ECO:0000256" key="5">
    <source>
        <dbReference type="PROSITE-ProRule" id="PRU00473"/>
    </source>
</evidence>
<dbReference type="InterPro" id="IPR037873">
    <property type="entry name" value="BamE-like"/>
</dbReference>
<keyword evidence="9" id="KW-1185">Reference proteome</keyword>
<dbReference type="Gene3D" id="3.30.1330.60">
    <property type="entry name" value="OmpA-like domain"/>
    <property type="match status" value="1"/>
</dbReference>
<dbReference type="Proteomes" id="UP000831534">
    <property type="component" value="Chromosome"/>
</dbReference>
<dbReference type="PANTHER" id="PTHR30329">
    <property type="entry name" value="STATOR ELEMENT OF FLAGELLAR MOTOR COMPLEX"/>
    <property type="match status" value="1"/>
</dbReference>
<dbReference type="KEGG" id="ckh:LVJ77_07135"/>
<feature type="signal peptide" evidence="6">
    <location>
        <begin position="1"/>
        <end position="30"/>
    </location>
</feature>
<dbReference type="PROSITE" id="PS01068">
    <property type="entry name" value="OMPA_1"/>
    <property type="match status" value="1"/>
</dbReference>
<dbReference type="InterPro" id="IPR050330">
    <property type="entry name" value="Bact_OuterMem_StrucFunc"/>
</dbReference>
<dbReference type="PROSITE" id="PS51257">
    <property type="entry name" value="PROKAR_LIPOPROTEIN"/>
    <property type="match status" value="1"/>
</dbReference>
<keyword evidence="3 5" id="KW-0472">Membrane</keyword>
<evidence type="ECO:0000256" key="1">
    <source>
        <dbReference type="ARBA" id="ARBA00004442"/>
    </source>
</evidence>
<dbReference type="PRINTS" id="PR01021">
    <property type="entry name" value="OMPADOMAIN"/>
</dbReference>
<dbReference type="Pfam" id="PF00691">
    <property type="entry name" value="OmpA"/>
    <property type="match status" value="1"/>
</dbReference>
<organism evidence="8 9">
    <name type="scientific">Conchiformibius kuhniae</name>
    <dbReference type="NCBI Taxonomy" id="211502"/>
    <lineage>
        <taxon>Bacteria</taxon>
        <taxon>Pseudomonadati</taxon>
        <taxon>Pseudomonadota</taxon>
        <taxon>Betaproteobacteria</taxon>
        <taxon>Neisseriales</taxon>
        <taxon>Neisseriaceae</taxon>
        <taxon>Conchiformibius</taxon>
    </lineage>
</organism>
<protein>
    <submittedName>
        <fullName evidence="8">OmpA family protein</fullName>
    </submittedName>
</protein>
<evidence type="ECO:0000256" key="4">
    <source>
        <dbReference type="ARBA" id="ARBA00023237"/>
    </source>
</evidence>
<dbReference type="Gene3D" id="3.30.1450.10">
    <property type="match status" value="1"/>
</dbReference>
<dbReference type="EMBL" id="CP091521">
    <property type="protein sequence ID" value="UOP04201.2"/>
    <property type="molecule type" value="Genomic_DNA"/>
</dbReference>
<evidence type="ECO:0000256" key="6">
    <source>
        <dbReference type="SAM" id="SignalP"/>
    </source>
</evidence>
<evidence type="ECO:0000313" key="9">
    <source>
        <dbReference type="Proteomes" id="UP000831534"/>
    </source>
</evidence>
<evidence type="ECO:0000256" key="3">
    <source>
        <dbReference type="ARBA" id="ARBA00023136"/>
    </source>
</evidence>
<keyword evidence="2 6" id="KW-0732">Signal</keyword>
<dbReference type="InterPro" id="IPR006690">
    <property type="entry name" value="OMPA-like_CS"/>
</dbReference>
<dbReference type="Pfam" id="PF04355">
    <property type="entry name" value="BamE"/>
    <property type="match status" value="1"/>
</dbReference>
<evidence type="ECO:0000313" key="8">
    <source>
        <dbReference type="EMBL" id="UOP04201.2"/>
    </source>
</evidence>
<dbReference type="RefSeq" id="WP_034334608.1">
    <property type="nucleotide sequence ID" value="NZ_CP091521.1"/>
</dbReference>
<dbReference type="InterPro" id="IPR006664">
    <property type="entry name" value="OMP_bac"/>
</dbReference>
<dbReference type="InterPro" id="IPR007450">
    <property type="entry name" value="BamE_dom"/>
</dbReference>
<dbReference type="CDD" id="cd07185">
    <property type="entry name" value="OmpA_C-like"/>
    <property type="match status" value="1"/>
</dbReference>
<reference evidence="8" key="1">
    <citation type="journal article" date="2022" name="Res Sq">
        <title>Evolution of multicellular longitudinally dividing oral cavity symbionts (Neisseriaceae).</title>
        <authorList>
            <person name="Nyongesa S."/>
            <person name="Weber P."/>
            <person name="Bernet E."/>
            <person name="Pullido F."/>
            <person name="Nieckarz M."/>
            <person name="Delaby M."/>
            <person name="Nieves C."/>
            <person name="Viehboeck T."/>
            <person name="Krause N."/>
            <person name="Rivera-Millot A."/>
            <person name="Nakamura A."/>
            <person name="Vischer N."/>
            <person name="VanNieuwenhze M."/>
            <person name="Brun Y."/>
            <person name="Cava F."/>
            <person name="Bulgheresi S."/>
            <person name="Veyrier F."/>
        </authorList>
    </citation>
    <scope>NUCLEOTIDE SEQUENCE</scope>
    <source>
        <strain evidence="8">17694</strain>
    </source>
</reference>
<feature type="chain" id="PRO_5044876498" evidence="6">
    <location>
        <begin position="31"/>
        <end position="296"/>
    </location>
</feature>
<dbReference type="InterPro" id="IPR036737">
    <property type="entry name" value="OmpA-like_sf"/>
</dbReference>
<dbReference type="SUPFAM" id="SSF103088">
    <property type="entry name" value="OmpA-like"/>
    <property type="match status" value="1"/>
</dbReference>
<evidence type="ECO:0000259" key="7">
    <source>
        <dbReference type="PROSITE" id="PS51123"/>
    </source>
</evidence>
<dbReference type="PROSITE" id="PS51123">
    <property type="entry name" value="OMPA_2"/>
    <property type="match status" value="1"/>
</dbReference>
<feature type="domain" description="OmpA-like" evidence="7">
    <location>
        <begin position="154"/>
        <end position="282"/>
    </location>
</feature>